<accession>A0ACB7TI80</accession>
<sequence length="199" mass="20616">MTLDEDQAKDDGAPTRPRRTKRKAAAEEGEETSRQEAANVERSGERAATKTPSPTRMPSQQTATKPKRTTTRASSTSKKSHDVQPPDVDLDAPSTSKGLAQKAATARRILEVGAPQPAISTVPQPRYRSVGAGHGAAPPAAASAVAAAVLIRKAGIVEAQESPRVLAPEEKSRGTPGTQPPSAPPSVAAVADRGAAPRL</sequence>
<reference evidence="1" key="1">
    <citation type="submission" date="2020-05" db="EMBL/GenBank/DDBJ databases">
        <title>Large-scale comparative analyses of tick genomes elucidate their genetic diversity and vector capacities.</title>
        <authorList>
            <person name="Jia N."/>
            <person name="Wang J."/>
            <person name="Shi W."/>
            <person name="Du L."/>
            <person name="Sun Y."/>
            <person name="Zhan W."/>
            <person name="Jiang J."/>
            <person name="Wang Q."/>
            <person name="Zhang B."/>
            <person name="Ji P."/>
            <person name="Sakyi L.B."/>
            <person name="Cui X."/>
            <person name="Yuan T."/>
            <person name="Jiang B."/>
            <person name="Yang W."/>
            <person name="Lam T.T.-Y."/>
            <person name="Chang Q."/>
            <person name="Ding S."/>
            <person name="Wang X."/>
            <person name="Zhu J."/>
            <person name="Ruan X."/>
            <person name="Zhao L."/>
            <person name="Wei J."/>
            <person name="Que T."/>
            <person name="Du C."/>
            <person name="Cheng J."/>
            <person name="Dai P."/>
            <person name="Han X."/>
            <person name="Huang E."/>
            <person name="Gao Y."/>
            <person name="Liu J."/>
            <person name="Shao H."/>
            <person name="Ye R."/>
            <person name="Li L."/>
            <person name="Wei W."/>
            <person name="Wang X."/>
            <person name="Wang C."/>
            <person name="Yang T."/>
            <person name="Huo Q."/>
            <person name="Li W."/>
            <person name="Guo W."/>
            <person name="Chen H."/>
            <person name="Zhou L."/>
            <person name="Ni X."/>
            <person name="Tian J."/>
            <person name="Zhou Y."/>
            <person name="Sheng Y."/>
            <person name="Liu T."/>
            <person name="Pan Y."/>
            <person name="Xia L."/>
            <person name="Li J."/>
            <person name="Zhao F."/>
            <person name="Cao W."/>
        </authorList>
    </citation>
    <scope>NUCLEOTIDE SEQUENCE</scope>
    <source>
        <strain evidence="1">Hyas-2018</strain>
    </source>
</reference>
<name>A0ACB7TI80_HYAAI</name>
<dbReference type="Proteomes" id="UP000821845">
    <property type="component" value="Chromosome 1"/>
</dbReference>
<evidence type="ECO:0000313" key="1">
    <source>
        <dbReference type="EMBL" id="KAH6945926.1"/>
    </source>
</evidence>
<keyword evidence="2" id="KW-1185">Reference proteome</keyword>
<gene>
    <name evidence="1" type="ORF">HPB50_010728</name>
</gene>
<dbReference type="EMBL" id="CM023481">
    <property type="protein sequence ID" value="KAH6945926.1"/>
    <property type="molecule type" value="Genomic_DNA"/>
</dbReference>
<evidence type="ECO:0000313" key="2">
    <source>
        <dbReference type="Proteomes" id="UP000821845"/>
    </source>
</evidence>
<comment type="caution">
    <text evidence="1">The sequence shown here is derived from an EMBL/GenBank/DDBJ whole genome shotgun (WGS) entry which is preliminary data.</text>
</comment>
<protein>
    <submittedName>
        <fullName evidence="1">Uncharacterized protein</fullName>
    </submittedName>
</protein>
<organism evidence="1 2">
    <name type="scientific">Hyalomma asiaticum</name>
    <name type="common">Tick</name>
    <dbReference type="NCBI Taxonomy" id="266040"/>
    <lineage>
        <taxon>Eukaryota</taxon>
        <taxon>Metazoa</taxon>
        <taxon>Ecdysozoa</taxon>
        <taxon>Arthropoda</taxon>
        <taxon>Chelicerata</taxon>
        <taxon>Arachnida</taxon>
        <taxon>Acari</taxon>
        <taxon>Parasitiformes</taxon>
        <taxon>Ixodida</taxon>
        <taxon>Ixodoidea</taxon>
        <taxon>Ixodidae</taxon>
        <taxon>Hyalomminae</taxon>
        <taxon>Hyalomma</taxon>
    </lineage>
</organism>
<proteinExistence type="predicted"/>